<proteinExistence type="predicted"/>
<evidence type="ECO:0000313" key="1">
    <source>
        <dbReference type="EMBL" id="PIO22604.1"/>
    </source>
</evidence>
<dbReference type="OrthoDB" id="5985989at2759"/>
<sequence>MYKLCDRARGYTYSLQGNSYVEPENCPDYIGSADTTVQIPTETGVVEKALRVHEYNLNIRGGPQRPVVGTEPNCS</sequence>
<reference evidence="2" key="1">
    <citation type="journal article" date="2017" name="Nat. Commun.">
        <title>The North American bullfrog draft genome provides insight into hormonal regulation of long noncoding RNA.</title>
        <authorList>
            <person name="Hammond S.A."/>
            <person name="Warren R.L."/>
            <person name="Vandervalk B.P."/>
            <person name="Kucuk E."/>
            <person name="Khan H."/>
            <person name="Gibb E.A."/>
            <person name="Pandoh P."/>
            <person name="Kirk H."/>
            <person name="Zhao Y."/>
            <person name="Jones M."/>
            <person name="Mungall A.J."/>
            <person name="Coope R."/>
            <person name="Pleasance S."/>
            <person name="Moore R.A."/>
            <person name="Holt R.A."/>
            <person name="Round J.M."/>
            <person name="Ohora S."/>
            <person name="Walle B.V."/>
            <person name="Veldhoen N."/>
            <person name="Helbing C.C."/>
            <person name="Birol I."/>
        </authorList>
    </citation>
    <scope>NUCLEOTIDE SEQUENCE [LARGE SCALE GENOMIC DNA]</scope>
</reference>
<dbReference type="EMBL" id="KV978198">
    <property type="protein sequence ID" value="PIO22604.1"/>
    <property type="molecule type" value="Genomic_DNA"/>
</dbReference>
<accession>A0A2G9R421</accession>
<dbReference type="AlphaFoldDB" id="A0A2G9R421"/>
<organism evidence="1 2">
    <name type="scientific">Aquarana catesbeiana</name>
    <name type="common">American bullfrog</name>
    <name type="synonym">Rana catesbeiana</name>
    <dbReference type="NCBI Taxonomy" id="8400"/>
    <lineage>
        <taxon>Eukaryota</taxon>
        <taxon>Metazoa</taxon>
        <taxon>Chordata</taxon>
        <taxon>Craniata</taxon>
        <taxon>Vertebrata</taxon>
        <taxon>Euteleostomi</taxon>
        <taxon>Amphibia</taxon>
        <taxon>Batrachia</taxon>
        <taxon>Anura</taxon>
        <taxon>Neobatrachia</taxon>
        <taxon>Ranoidea</taxon>
        <taxon>Ranidae</taxon>
        <taxon>Aquarana</taxon>
    </lineage>
</organism>
<gene>
    <name evidence="1" type="ORF">AB205_0122120</name>
</gene>
<name>A0A2G9R421_AQUCT</name>
<evidence type="ECO:0000313" key="2">
    <source>
        <dbReference type="Proteomes" id="UP000228934"/>
    </source>
</evidence>
<dbReference type="Proteomes" id="UP000228934">
    <property type="component" value="Unassembled WGS sequence"/>
</dbReference>
<keyword evidence="2" id="KW-1185">Reference proteome</keyword>
<protein>
    <submittedName>
        <fullName evidence="1">Uncharacterized protein</fullName>
    </submittedName>
</protein>